<accession>A0A6J7A0X5</accession>
<protein>
    <recommendedName>
        <fullName evidence="3">pantoate--beta-alanine ligase (AMP-forming)</fullName>
        <ecNumber evidence="3">6.3.2.1</ecNumber>
    </recommendedName>
</protein>
<gene>
    <name evidence="9" type="ORF">UFOPK3181_00555</name>
    <name evidence="10" type="ORF">UFOPK3520_00956</name>
</gene>
<comment type="pathway">
    <text evidence="1">Cofactor biosynthesis; (R)-pantothenate biosynthesis; (R)-pantothenate from (R)-pantoate and beta-alanine: step 1/1.</text>
</comment>
<dbReference type="NCBIfam" id="TIGR00125">
    <property type="entry name" value="cyt_tran_rel"/>
    <property type="match status" value="1"/>
</dbReference>
<dbReference type="PANTHER" id="PTHR21299:SF1">
    <property type="entry name" value="PANTOATE--BETA-ALANINE LIGASE"/>
    <property type="match status" value="1"/>
</dbReference>
<evidence type="ECO:0000313" key="10">
    <source>
        <dbReference type="EMBL" id="CAB5241091.1"/>
    </source>
</evidence>
<evidence type="ECO:0000256" key="7">
    <source>
        <dbReference type="ARBA" id="ARBA00022840"/>
    </source>
</evidence>
<organism evidence="9">
    <name type="scientific">freshwater metagenome</name>
    <dbReference type="NCBI Taxonomy" id="449393"/>
    <lineage>
        <taxon>unclassified sequences</taxon>
        <taxon>metagenomes</taxon>
        <taxon>ecological metagenomes</taxon>
    </lineage>
</organism>
<comment type="similarity">
    <text evidence="2">Belongs to the pantothenate synthetase family.</text>
</comment>
<dbReference type="InterPro" id="IPR014729">
    <property type="entry name" value="Rossmann-like_a/b/a_fold"/>
</dbReference>
<dbReference type="HAMAP" id="MF_00158">
    <property type="entry name" value="PanC"/>
    <property type="match status" value="1"/>
</dbReference>
<name>A0A6J7A0X5_9ZZZZ</name>
<dbReference type="GO" id="GO:0005524">
    <property type="term" value="F:ATP binding"/>
    <property type="evidence" value="ECO:0007669"/>
    <property type="project" value="UniProtKB-KW"/>
</dbReference>
<evidence type="ECO:0000256" key="1">
    <source>
        <dbReference type="ARBA" id="ARBA00004990"/>
    </source>
</evidence>
<keyword evidence="7" id="KW-0067">ATP-binding</keyword>
<dbReference type="Gene3D" id="3.40.50.620">
    <property type="entry name" value="HUPs"/>
    <property type="match status" value="1"/>
</dbReference>
<dbReference type="EMBL" id="CAFBSF010000080">
    <property type="protein sequence ID" value="CAB5241091.1"/>
    <property type="molecule type" value="Genomic_DNA"/>
</dbReference>
<dbReference type="UniPathway" id="UPA00028">
    <property type="reaction ID" value="UER00005"/>
</dbReference>
<evidence type="ECO:0000256" key="3">
    <source>
        <dbReference type="ARBA" id="ARBA00012219"/>
    </source>
</evidence>
<dbReference type="GO" id="GO:0005829">
    <property type="term" value="C:cytosol"/>
    <property type="evidence" value="ECO:0007669"/>
    <property type="project" value="TreeGrafter"/>
</dbReference>
<dbReference type="InterPro" id="IPR003721">
    <property type="entry name" value="Pantoate_ligase"/>
</dbReference>
<reference evidence="9" key="1">
    <citation type="submission" date="2020-05" db="EMBL/GenBank/DDBJ databases">
        <authorList>
            <person name="Chiriac C."/>
            <person name="Salcher M."/>
            <person name="Ghai R."/>
            <person name="Kavagutti S V."/>
        </authorList>
    </citation>
    <scope>NUCLEOTIDE SEQUENCE</scope>
</reference>
<dbReference type="GO" id="GO:0015940">
    <property type="term" value="P:pantothenate biosynthetic process"/>
    <property type="evidence" value="ECO:0007669"/>
    <property type="project" value="UniProtKB-UniPathway"/>
</dbReference>
<keyword evidence="5" id="KW-0566">Pantothenate biosynthesis</keyword>
<dbReference type="SUPFAM" id="SSF52374">
    <property type="entry name" value="Nucleotidylyl transferase"/>
    <property type="match status" value="1"/>
</dbReference>
<dbReference type="EC" id="6.3.2.1" evidence="3"/>
<comment type="catalytic activity">
    <reaction evidence="8">
        <text>(R)-pantoate + beta-alanine + ATP = (R)-pantothenate + AMP + diphosphate + H(+)</text>
        <dbReference type="Rhea" id="RHEA:10912"/>
        <dbReference type="ChEBI" id="CHEBI:15378"/>
        <dbReference type="ChEBI" id="CHEBI:15980"/>
        <dbReference type="ChEBI" id="CHEBI:29032"/>
        <dbReference type="ChEBI" id="CHEBI:30616"/>
        <dbReference type="ChEBI" id="CHEBI:33019"/>
        <dbReference type="ChEBI" id="CHEBI:57966"/>
        <dbReference type="ChEBI" id="CHEBI:456215"/>
        <dbReference type="EC" id="6.3.2.1"/>
    </reaction>
</comment>
<dbReference type="NCBIfam" id="TIGR00018">
    <property type="entry name" value="panC"/>
    <property type="match status" value="1"/>
</dbReference>
<evidence type="ECO:0000256" key="2">
    <source>
        <dbReference type="ARBA" id="ARBA00009256"/>
    </source>
</evidence>
<dbReference type="AlphaFoldDB" id="A0A6J7A0X5"/>
<dbReference type="GO" id="GO:0004592">
    <property type="term" value="F:pantoate-beta-alanine ligase activity"/>
    <property type="evidence" value="ECO:0007669"/>
    <property type="project" value="UniProtKB-EC"/>
</dbReference>
<evidence type="ECO:0000256" key="5">
    <source>
        <dbReference type="ARBA" id="ARBA00022655"/>
    </source>
</evidence>
<dbReference type="Gene3D" id="3.30.1300.10">
    <property type="entry name" value="Pantoate-beta-alanine ligase, C-terminal domain"/>
    <property type="match status" value="1"/>
</dbReference>
<keyword evidence="4" id="KW-0436">Ligase</keyword>
<dbReference type="PANTHER" id="PTHR21299">
    <property type="entry name" value="CYTIDYLATE KINASE/PANTOATE-BETA-ALANINE LIGASE"/>
    <property type="match status" value="1"/>
</dbReference>
<sequence length="249" mass="27412">MSVLVATMGALHKGHQALIKRARSMSKEVVVSIFINPLQFENPDDIAKYPRSPERDIQLATLAGATEIWMPDYEEIYPGEITKLTASSIADLYEGASRPGHFDGVVTVVNRLFEIVKPEAAIFGEKDFQQLQIIRAMKSSVEIVGIPTVREYDGLALSSRNVRLSEHGRMSANVIYRAMAAARLAPTVAIAQEIIDTTLSTDAGFECDYAVIVNEEDFSLATDSTKHKRAIIAGWIDGVRLIDNMRMGA</sequence>
<evidence type="ECO:0000256" key="6">
    <source>
        <dbReference type="ARBA" id="ARBA00022741"/>
    </source>
</evidence>
<proteinExistence type="inferred from homology"/>
<evidence type="ECO:0000313" key="9">
    <source>
        <dbReference type="EMBL" id="CAB4826229.1"/>
    </source>
</evidence>
<evidence type="ECO:0000256" key="4">
    <source>
        <dbReference type="ARBA" id="ARBA00022598"/>
    </source>
</evidence>
<dbReference type="Pfam" id="PF02569">
    <property type="entry name" value="Pantoate_ligase"/>
    <property type="match status" value="1"/>
</dbReference>
<dbReference type="EMBL" id="CAFABG010000030">
    <property type="protein sequence ID" value="CAB4826229.1"/>
    <property type="molecule type" value="Genomic_DNA"/>
</dbReference>
<evidence type="ECO:0000256" key="8">
    <source>
        <dbReference type="ARBA" id="ARBA00048258"/>
    </source>
</evidence>
<keyword evidence="6" id="KW-0547">Nucleotide-binding</keyword>
<dbReference type="InterPro" id="IPR042176">
    <property type="entry name" value="Pantoate_ligase_C"/>
</dbReference>
<dbReference type="InterPro" id="IPR004821">
    <property type="entry name" value="Cyt_trans-like"/>
</dbReference>